<dbReference type="GO" id="GO:0046983">
    <property type="term" value="F:protein dimerization activity"/>
    <property type="evidence" value="ECO:0007669"/>
    <property type="project" value="InterPro"/>
</dbReference>
<evidence type="ECO:0000259" key="7">
    <source>
        <dbReference type="SMART" id="SM00387"/>
    </source>
</evidence>
<proteinExistence type="predicted"/>
<dbReference type="InterPro" id="IPR050482">
    <property type="entry name" value="Sensor_HK_TwoCompSys"/>
</dbReference>
<gene>
    <name evidence="8" type="ORF">BJP51_00490</name>
</gene>
<dbReference type="Gene3D" id="3.30.450.40">
    <property type="match status" value="1"/>
</dbReference>
<evidence type="ECO:0000259" key="6">
    <source>
        <dbReference type="SMART" id="SM00065"/>
    </source>
</evidence>
<feature type="domain" description="GAF" evidence="6">
    <location>
        <begin position="25"/>
        <end position="176"/>
    </location>
</feature>
<dbReference type="RefSeq" id="WP_036682131.1">
    <property type="nucleotide sequence ID" value="NZ_MKQP01000023.1"/>
</dbReference>
<dbReference type="PANTHER" id="PTHR24421:SF40">
    <property type="entry name" value="SENSOR HISTIDINE KINASE YHCY"/>
    <property type="match status" value="1"/>
</dbReference>
<dbReference type="InterPro" id="IPR036890">
    <property type="entry name" value="HATPase_C_sf"/>
</dbReference>
<dbReference type="InterPro" id="IPR003594">
    <property type="entry name" value="HATPase_dom"/>
</dbReference>
<dbReference type="CDD" id="cd16917">
    <property type="entry name" value="HATPase_UhpB-NarQ-NarX-like"/>
    <property type="match status" value="1"/>
</dbReference>
<dbReference type="SMART" id="SM00065">
    <property type="entry name" value="GAF"/>
    <property type="match status" value="1"/>
</dbReference>
<evidence type="ECO:0000313" key="9">
    <source>
        <dbReference type="Proteomes" id="UP000187465"/>
    </source>
</evidence>
<feature type="domain" description="Histidine kinase/HSP90-like ATPase" evidence="7">
    <location>
        <begin position="458"/>
        <end position="554"/>
    </location>
</feature>
<dbReference type="Pfam" id="PF02518">
    <property type="entry name" value="HATPase_c"/>
    <property type="match status" value="1"/>
</dbReference>
<dbReference type="Gene3D" id="3.30.565.10">
    <property type="entry name" value="Histidine kinase-like ATPase, C-terminal domain"/>
    <property type="match status" value="1"/>
</dbReference>
<sequence length="557" mass="60994">MPEETGIHELLTLKTIAETLNSSNELRPMLDTVMGKLLELTGNTAGWIFLSEEYMEYECAADRGLPPALQRDNKQPMQCGSCWCLSHLWDDRLEHAVNILSCKRLSNARQYNWGDTLGITHHATVPLHSGERYLGLMNVAAPGKAHYADSELALLQSVALQIGSAIERMQLYSTEQRRANLYAKLGEFSAALNLTANQCISPSILIEKSASLIGDYFDWPFAAIIGQHEGQFEVHAAYAANITPETAPFQLSDSFKVRLGDIAKGQRFATLTPDEEQEITKSCCSEQPVVERVVMLAVPFRQIAAQGAGILLITSPKALASATADGEVLEAVAEHISATLESAQLGEKRREIARLDERNRLARDLHDSVNQILFSLSMTAKGVESMLKQEHISHPATEAVRDIQALSQSALKEMRALIMQLRPAGLEAGLLTALQAHGQQLGLLIQTQRSGVHELPRNVEEGLWRIGQEALNNVRKHSGTSKAEVSLHLNAAEVVMSVADQGKGGAKRRSNTDTNESLGLHIMKERAEALSGRIHIHSVENQGTTVEAIIPLPIQST</sequence>
<dbReference type="GO" id="GO:0016020">
    <property type="term" value="C:membrane"/>
    <property type="evidence" value="ECO:0007669"/>
    <property type="project" value="InterPro"/>
</dbReference>
<dbReference type="Gene3D" id="1.20.5.1930">
    <property type="match status" value="1"/>
</dbReference>
<dbReference type="AlphaFoldDB" id="A0A1R0X803"/>
<dbReference type="PANTHER" id="PTHR24421">
    <property type="entry name" value="NITRATE/NITRITE SENSOR PROTEIN NARX-RELATED"/>
    <property type="match status" value="1"/>
</dbReference>
<evidence type="ECO:0000256" key="1">
    <source>
        <dbReference type="ARBA" id="ARBA00000085"/>
    </source>
</evidence>
<dbReference type="Proteomes" id="UP000187465">
    <property type="component" value="Unassembled WGS sequence"/>
</dbReference>
<keyword evidence="3" id="KW-0808">Transferase</keyword>
<comment type="catalytic activity">
    <reaction evidence="1">
        <text>ATP + protein L-histidine = ADP + protein N-phospho-L-histidine.</text>
        <dbReference type="EC" id="2.7.13.3"/>
    </reaction>
</comment>
<evidence type="ECO:0000313" key="8">
    <source>
        <dbReference type="EMBL" id="OMD30866.1"/>
    </source>
</evidence>
<keyword evidence="4" id="KW-0418">Kinase</keyword>
<name>A0A1R0X803_9BACL</name>
<dbReference type="SUPFAM" id="SSF55874">
    <property type="entry name" value="ATPase domain of HSP90 chaperone/DNA topoisomerase II/histidine kinase"/>
    <property type="match status" value="1"/>
</dbReference>
<dbReference type="Pfam" id="PF07730">
    <property type="entry name" value="HisKA_3"/>
    <property type="match status" value="1"/>
</dbReference>
<comment type="caution">
    <text evidence="8">The sequence shown here is derived from an EMBL/GenBank/DDBJ whole genome shotgun (WGS) entry which is preliminary data.</text>
</comment>
<keyword evidence="5" id="KW-0902">Two-component regulatory system</keyword>
<evidence type="ECO:0000256" key="4">
    <source>
        <dbReference type="ARBA" id="ARBA00022777"/>
    </source>
</evidence>
<dbReference type="Pfam" id="PF13185">
    <property type="entry name" value="GAF_2"/>
    <property type="match status" value="1"/>
</dbReference>
<dbReference type="EC" id="2.7.13.3" evidence="2"/>
<dbReference type="EMBL" id="MKQP01000023">
    <property type="protein sequence ID" value="OMD30866.1"/>
    <property type="molecule type" value="Genomic_DNA"/>
</dbReference>
<protein>
    <recommendedName>
        <fullName evidence="2">histidine kinase</fullName>
        <ecNumber evidence="2">2.7.13.3</ecNumber>
    </recommendedName>
</protein>
<organism evidence="8 9">
    <name type="scientific">Paenibacillus odorifer</name>
    <dbReference type="NCBI Taxonomy" id="189426"/>
    <lineage>
        <taxon>Bacteria</taxon>
        <taxon>Bacillati</taxon>
        <taxon>Bacillota</taxon>
        <taxon>Bacilli</taxon>
        <taxon>Bacillales</taxon>
        <taxon>Paenibacillaceae</taxon>
        <taxon>Paenibacillus</taxon>
    </lineage>
</organism>
<dbReference type="InterPro" id="IPR029016">
    <property type="entry name" value="GAF-like_dom_sf"/>
</dbReference>
<reference evidence="8 9" key="1">
    <citation type="submission" date="2016-10" db="EMBL/GenBank/DDBJ databases">
        <title>Paenibacillus species isolates.</title>
        <authorList>
            <person name="Beno S.M."/>
        </authorList>
    </citation>
    <scope>NUCLEOTIDE SEQUENCE [LARGE SCALE GENOMIC DNA]</scope>
    <source>
        <strain evidence="8 9">FSL H7-0604</strain>
    </source>
</reference>
<evidence type="ECO:0000256" key="5">
    <source>
        <dbReference type="ARBA" id="ARBA00023012"/>
    </source>
</evidence>
<evidence type="ECO:0000256" key="3">
    <source>
        <dbReference type="ARBA" id="ARBA00022679"/>
    </source>
</evidence>
<accession>A0A1R0X803</accession>
<dbReference type="GO" id="GO:0000155">
    <property type="term" value="F:phosphorelay sensor kinase activity"/>
    <property type="evidence" value="ECO:0007669"/>
    <property type="project" value="InterPro"/>
</dbReference>
<dbReference type="InterPro" id="IPR003018">
    <property type="entry name" value="GAF"/>
</dbReference>
<dbReference type="SMART" id="SM00387">
    <property type="entry name" value="HATPase_c"/>
    <property type="match status" value="1"/>
</dbReference>
<dbReference type="SUPFAM" id="SSF55781">
    <property type="entry name" value="GAF domain-like"/>
    <property type="match status" value="1"/>
</dbReference>
<evidence type="ECO:0000256" key="2">
    <source>
        <dbReference type="ARBA" id="ARBA00012438"/>
    </source>
</evidence>
<dbReference type="InterPro" id="IPR011712">
    <property type="entry name" value="Sig_transdc_His_kin_sub3_dim/P"/>
</dbReference>